<name>A0A2J6QAA4_9HELO</name>
<dbReference type="Proteomes" id="UP000235672">
    <property type="component" value="Unassembled WGS sequence"/>
</dbReference>
<gene>
    <name evidence="1" type="ORF">NA56DRAFT_62741</name>
</gene>
<evidence type="ECO:0000313" key="1">
    <source>
        <dbReference type="EMBL" id="PMD23175.1"/>
    </source>
</evidence>
<protein>
    <submittedName>
        <fullName evidence="1">Uncharacterized protein</fullName>
    </submittedName>
</protein>
<evidence type="ECO:0000313" key="2">
    <source>
        <dbReference type="Proteomes" id="UP000235672"/>
    </source>
</evidence>
<keyword evidence="2" id="KW-1185">Reference proteome</keyword>
<dbReference type="EMBL" id="KZ613475">
    <property type="protein sequence ID" value="PMD23175.1"/>
    <property type="molecule type" value="Genomic_DNA"/>
</dbReference>
<accession>A0A2J6QAA4</accession>
<organism evidence="1 2">
    <name type="scientific">Hyaloscypha hepaticicola</name>
    <dbReference type="NCBI Taxonomy" id="2082293"/>
    <lineage>
        <taxon>Eukaryota</taxon>
        <taxon>Fungi</taxon>
        <taxon>Dikarya</taxon>
        <taxon>Ascomycota</taxon>
        <taxon>Pezizomycotina</taxon>
        <taxon>Leotiomycetes</taxon>
        <taxon>Helotiales</taxon>
        <taxon>Hyaloscyphaceae</taxon>
        <taxon>Hyaloscypha</taxon>
    </lineage>
</organism>
<dbReference type="AlphaFoldDB" id="A0A2J6QAA4"/>
<sequence>MLFHGEDISKETENVEFNEKKLENLMVDKDGLSPIWALRSCAAMFPRLKTAVLKYNGLDFGEYTFEHWTSTLEKELMEEWAAMGQMGVSRGEFSQSCCRDGARCTQRNGWKLNVQLKALQAPNLWSCLVMSYY</sequence>
<proteinExistence type="predicted"/>
<reference evidence="1 2" key="1">
    <citation type="submission" date="2016-05" db="EMBL/GenBank/DDBJ databases">
        <title>A degradative enzymes factory behind the ericoid mycorrhizal symbiosis.</title>
        <authorList>
            <consortium name="DOE Joint Genome Institute"/>
            <person name="Martino E."/>
            <person name="Morin E."/>
            <person name="Grelet G."/>
            <person name="Kuo A."/>
            <person name="Kohler A."/>
            <person name="Daghino S."/>
            <person name="Barry K."/>
            <person name="Choi C."/>
            <person name="Cichocki N."/>
            <person name="Clum A."/>
            <person name="Copeland A."/>
            <person name="Hainaut M."/>
            <person name="Haridas S."/>
            <person name="Labutti K."/>
            <person name="Lindquist E."/>
            <person name="Lipzen A."/>
            <person name="Khouja H.-R."/>
            <person name="Murat C."/>
            <person name="Ohm R."/>
            <person name="Olson A."/>
            <person name="Spatafora J."/>
            <person name="Veneault-Fourrey C."/>
            <person name="Henrissat B."/>
            <person name="Grigoriev I."/>
            <person name="Martin F."/>
            <person name="Perotto S."/>
        </authorList>
    </citation>
    <scope>NUCLEOTIDE SEQUENCE [LARGE SCALE GENOMIC DNA]</scope>
    <source>
        <strain evidence="1 2">UAMH 7357</strain>
    </source>
</reference>